<reference evidence="2" key="1">
    <citation type="journal article" date="2019" name="Int. J. Syst. Evol. Microbiol.">
        <title>The Global Catalogue of Microorganisms (GCM) 10K type strain sequencing project: providing services to taxonomists for standard genome sequencing and annotation.</title>
        <authorList>
            <consortium name="The Broad Institute Genomics Platform"/>
            <consortium name="The Broad Institute Genome Sequencing Center for Infectious Disease"/>
            <person name="Wu L."/>
            <person name="Ma J."/>
        </authorList>
    </citation>
    <scope>NUCLEOTIDE SEQUENCE [LARGE SCALE GENOMIC DNA]</scope>
    <source>
        <strain evidence="2">CGMCC 1.15288</strain>
    </source>
</reference>
<comment type="caution">
    <text evidence="1">The sequence shown here is derived from an EMBL/GenBank/DDBJ whole genome shotgun (WGS) entry which is preliminary data.</text>
</comment>
<dbReference type="Proteomes" id="UP000600214">
    <property type="component" value="Unassembled WGS sequence"/>
</dbReference>
<accession>A0ABQ1YD62</accession>
<sequence>MAVDFAALEDQGFVQKRSEMNSPVEAKVAAFASNWRKRTKDVNIVLLDGSVSTDMDYASERADQPYRPPMCTELNLPSYIEEKLRWKGQQYRRFDANGEQSQTNNPVFTESGGVAVTTNIDTAWDWQLIPHETNYNGITRLITGANPQVSYLFRSSYRRCDFVYRTDYLSSANLRVTISVGNGKVTVFDETSGTWVEANGYSFSAKELDQIIPVLAGTFKTATGFRKTIFQKRLKMRRTEVETSWQITIRSQDGGRLGYWGIQYSGHDNMINFINSARGSHNIAALRCFEQWSVDDWKPDLILYACNTINEMISQAGGTNETDTPATFAGRFGSFINALRAKSYAPEIFAYMLFVNRWQQPVDPTDRVLLRRTSVAAGLNGYTLFDYYDYLHDTLKSLPIASVNTFYEFFNYGVLRAAASAGTSTIFKELFGYASAGGNDPIAGKTGKEGTSLVSDGTHLNDVGNFVGWRFLEKYFDL</sequence>
<dbReference type="EMBL" id="BMIA01000001">
    <property type="protein sequence ID" value="GGH21710.1"/>
    <property type="molecule type" value="Genomic_DNA"/>
</dbReference>
<proteinExistence type="predicted"/>
<keyword evidence="2" id="KW-1185">Reference proteome</keyword>
<dbReference type="SUPFAM" id="SSF52266">
    <property type="entry name" value="SGNH hydrolase"/>
    <property type="match status" value="1"/>
</dbReference>
<protein>
    <submittedName>
        <fullName evidence="1">Uncharacterized protein</fullName>
    </submittedName>
</protein>
<evidence type="ECO:0000313" key="1">
    <source>
        <dbReference type="EMBL" id="GGH21710.1"/>
    </source>
</evidence>
<name>A0ABQ1YD62_9BACT</name>
<organism evidence="1 2">
    <name type="scientific">Dyadobacter endophyticus</name>
    <dbReference type="NCBI Taxonomy" id="1749036"/>
    <lineage>
        <taxon>Bacteria</taxon>
        <taxon>Pseudomonadati</taxon>
        <taxon>Bacteroidota</taxon>
        <taxon>Cytophagia</taxon>
        <taxon>Cytophagales</taxon>
        <taxon>Spirosomataceae</taxon>
        <taxon>Dyadobacter</taxon>
    </lineage>
</organism>
<dbReference type="RefSeq" id="WP_188927985.1">
    <property type="nucleotide sequence ID" value="NZ_BMIA01000001.1"/>
</dbReference>
<evidence type="ECO:0000313" key="2">
    <source>
        <dbReference type="Proteomes" id="UP000600214"/>
    </source>
</evidence>
<gene>
    <name evidence="1" type="ORF">GCM10007423_03040</name>
</gene>